<feature type="coiled-coil region" evidence="1">
    <location>
        <begin position="133"/>
        <end position="168"/>
    </location>
</feature>
<organism evidence="3 4">
    <name type="scientific">Frigoriglobus tundricola</name>
    <dbReference type="NCBI Taxonomy" id="2774151"/>
    <lineage>
        <taxon>Bacteria</taxon>
        <taxon>Pseudomonadati</taxon>
        <taxon>Planctomycetota</taxon>
        <taxon>Planctomycetia</taxon>
        <taxon>Gemmatales</taxon>
        <taxon>Gemmataceae</taxon>
        <taxon>Frigoriglobus</taxon>
    </lineage>
</organism>
<evidence type="ECO:0000256" key="2">
    <source>
        <dbReference type="SAM" id="MobiDB-lite"/>
    </source>
</evidence>
<dbReference type="AlphaFoldDB" id="A0A6M5Z313"/>
<reference evidence="4" key="1">
    <citation type="submission" date="2020-05" db="EMBL/GenBank/DDBJ databases">
        <title>Frigoriglobus tundricola gen. nov., sp. nov., a psychrotolerant cellulolytic planctomycete of the family Gemmataceae with two divergent copies of 16S rRNA gene.</title>
        <authorList>
            <person name="Kulichevskaya I.S."/>
            <person name="Ivanova A.A."/>
            <person name="Naumoff D.G."/>
            <person name="Beletsky A.V."/>
            <person name="Rijpstra W.I.C."/>
            <person name="Sinninghe Damste J.S."/>
            <person name="Mardanov A.V."/>
            <person name="Ravin N.V."/>
            <person name="Dedysh S.N."/>
        </authorList>
    </citation>
    <scope>NUCLEOTIDE SEQUENCE [LARGE SCALE GENOMIC DNA]</scope>
    <source>
        <strain evidence="4">PL17</strain>
    </source>
</reference>
<accession>A0A6M5Z313</accession>
<dbReference type="KEGG" id="ftj:FTUN_7709"/>
<keyword evidence="4" id="KW-1185">Reference proteome</keyword>
<gene>
    <name evidence="3" type="ORF">FTUN_7709</name>
</gene>
<protein>
    <submittedName>
        <fullName evidence="3">Uncharacterized protein</fullName>
    </submittedName>
</protein>
<feature type="region of interest" description="Disordered" evidence="2">
    <location>
        <begin position="199"/>
        <end position="222"/>
    </location>
</feature>
<name>A0A6M5Z313_9BACT</name>
<evidence type="ECO:0000313" key="3">
    <source>
        <dbReference type="EMBL" id="QJX00085.1"/>
    </source>
</evidence>
<sequence length="315" mass="34294">MAKAKVSADDLVRLALRNAAEATSEVKLIGKDGGLFPSASGANKEAIATCLNAEQPLLKVVRKEGKVEFVTLAPAGFERIASELPEDKVGPLAKSVATALPFAPRIEFIQAVIGKTPLAAPELVALLEEAVAAEKAEQEARTVAAARRKAAEDEMLKALARAREVIEERRANRRAALRREWEVEGQSPAELALHVYQPKTEAADEDTREPASEPITDEEKGFRRDSVDQFAASWRTAWDGKKAEALEYLETAMWNIRGLELRGEPGARVAFDGRYHQCEAPAFTGDAVTIVRPGWVLNEGADRDYVALKAVVEKA</sequence>
<proteinExistence type="predicted"/>
<keyword evidence="1" id="KW-0175">Coiled coil</keyword>
<dbReference type="Proteomes" id="UP000503447">
    <property type="component" value="Chromosome"/>
</dbReference>
<evidence type="ECO:0000313" key="4">
    <source>
        <dbReference type="Proteomes" id="UP000503447"/>
    </source>
</evidence>
<dbReference type="EMBL" id="CP053452">
    <property type="protein sequence ID" value="QJX00085.1"/>
    <property type="molecule type" value="Genomic_DNA"/>
</dbReference>
<dbReference type="RefSeq" id="WP_171474913.1">
    <property type="nucleotide sequence ID" value="NZ_CP053452.2"/>
</dbReference>
<evidence type="ECO:0000256" key="1">
    <source>
        <dbReference type="SAM" id="Coils"/>
    </source>
</evidence>